<organism evidence="1">
    <name type="scientific">Tanacetum cinerariifolium</name>
    <name type="common">Dalmatian daisy</name>
    <name type="synonym">Chrysanthemum cinerariifolium</name>
    <dbReference type="NCBI Taxonomy" id="118510"/>
    <lineage>
        <taxon>Eukaryota</taxon>
        <taxon>Viridiplantae</taxon>
        <taxon>Streptophyta</taxon>
        <taxon>Embryophyta</taxon>
        <taxon>Tracheophyta</taxon>
        <taxon>Spermatophyta</taxon>
        <taxon>Magnoliopsida</taxon>
        <taxon>eudicotyledons</taxon>
        <taxon>Gunneridae</taxon>
        <taxon>Pentapetalae</taxon>
        <taxon>asterids</taxon>
        <taxon>campanulids</taxon>
        <taxon>Asterales</taxon>
        <taxon>Asteraceae</taxon>
        <taxon>Asteroideae</taxon>
        <taxon>Anthemideae</taxon>
        <taxon>Anthemidinae</taxon>
        <taxon>Tanacetum</taxon>
    </lineage>
</organism>
<dbReference type="AlphaFoldDB" id="A0A699K539"/>
<name>A0A699K539_TANCI</name>
<evidence type="ECO:0000313" key="1">
    <source>
        <dbReference type="EMBL" id="GFA71906.1"/>
    </source>
</evidence>
<accession>A0A699K539</accession>
<gene>
    <name evidence="1" type="ORF">Tci_643878</name>
</gene>
<reference evidence="1" key="1">
    <citation type="journal article" date="2019" name="Sci. Rep.">
        <title>Draft genome of Tanacetum cinerariifolium, the natural source of mosquito coil.</title>
        <authorList>
            <person name="Yamashiro T."/>
            <person name="Shiraishi A."/>
            <person name="Satake H."/>
            <person name="Nakayama K."/>
        </authorList>
    </citation>
    <scope>NUCLEOTIDE SEQUENCE</scope>
</reference>
<protein>
    <submittedName>
        <fullName evidence="1">Uncharacterized protein</fullName>
    </submittedName>
</protein>
<dbReference type="EMBL" id="BKCJ010474954">
    <property type="protein sequence ID" value="GFA71906.1"/>
    <property type="molecule type" value="Genomic_DNA"/>
</dbReference>
<feature type="non-terminal residue" evidence="1">
    <location>
        <position position="48"/>
    </location>
</feature>
<proteinExistence type="predicted"/>
<sequence>MHKAFSLSVMEFPLPGEVPTASEESSHCQKKRKATAMKIALLLKSRRN</sequence>
<comment type="caution">
    <text evidence="1">The sequence shown here is derived from an EMBL/GenBank/DDBJ whole genome shotgun (WGS) entry which is preliminary data.</text>
</comment>